<dbReference type="AlphaFoldDB" id="A0A8T0NL22"/>
<feature type="compositionally biased region" description="Polar residues" evidence="1">
    <location>
        <begin position="1"/>
        <end position="16"/>
    </location>
</feature>
<reference evidence="2 3" key="1">
    <citation type="submission" date="2020-05" db="EMBL/GenBank/DDBJ databases">
        <title>WGS assembly of Panicum virgatum.</title>
        <authorList>
            <person name="Lovell J.T."/>
            <person name="Jenkins J."/>
            <person name="Shu S."/>
            <person name="Juenger T.E."/>
            <person name="Schmutz J."/>
        </authorList>
    </citation>
    <scope>NUCLEOTIDE SEQUENCE [LARGE SCALE GENOMIC DNA]</scope>
    <source>
        <strain evidence="3">cv. AP13</strain>
    </source>
</reference>
<organism evidence="2 3">
    <name type="scientific">Panicum virgatum</name>
    <name type="common">Blackwell switchgrass</name>
    <dbReference type="NCBI Taxonomy" id="38727"/>
    <lineage>
        <taxon>Eukaryota</taxon>
        <taxon>Viridiplantae</taxon>
        <taxon>Streptophyta</taxon>
        <taxon>Embryophyta</taxon>
        <taxon>Tracheophyta</taxon>
        <taxon>Spermatophyta</taxon>
        <taxon>Magnoliopsida</taxon>
        <taxon>Liliopsida</taxon>
        <taxon>Poales</taxon>
        <taxon>Poaceae</taxon>
        <taxon>PACMAD clade</taxon>
        <taxon>Panicoideae</taxon>
        <taxon>Panicodae</taxon>
        <taxon>Paniceae</taxon>
        <taxon>Panicinae</taxon>
        <taxon>Panicum</taxon>
        <taxon>Panicum sect. Hiantes</taxon>
    </lineage>
</organism>
<dbReference type="Proteomes" id="UP000823388">
    <property type="component" value="Chromosome 9K"/>
</dbReference>
<dbReference type="EMBL" id="CM029053">
    <property type="protein sequence ID" value="KAG2550127.1"/>
    <property type="molecule type" value="Genomic_DNA"/>
</dbReference>
<feature type="compositionally biased region" description="Basic and acidic residues" evidence="1">
    <location>
        <begin position="35"/>
        <end position="51"/>
    </location>
</feature>
<accession>A0A8T0NL22</accession>
<evidence type="ECO:0000313" key="2">
    <source>
        <dbReference type="EMBL" id="KAG2550127.1"/>
    </source>
</evidence>
<proteinExistence type="predicted"/>
<protein>
    <submittedName>
        <fullName evidence="2">Uncharacterized protein</fullName>
    </submittedName>
</protein>
<evidence type="ECO:0000313" key="3">
    <source>
        <dbReference type="Proteomes" id="UP000823388"/>
    </source>
</evidence>
<feature type="region of interest" description="Disordered" evidence="1">
    <location>
        <begin position="1"/>
        <end position="51"/>
    </location>
</feature>
<keyword evidence="3" id="KW-1185">Reference proteome</keyword>
<gene>
    <name evidence="2" type="ORF">PVAP13_9KG238713</name>
</gene>
<sequence>MENVNSVTMRGGNTTRDPPYPNPDSRKKSNTTVEEPPRDDDIKKVHEGKTAPHEFYDTQVLSFPMKVKKSTTNEHFNHFEEMIQQVNINVPLMDAMQKPTYACYLKDIINNKRPLPTTEEDRLTEVCSAAILQ</sequence>
<evidence type="ECO:0000256" key="1">
    <source>
        <dbReference type="SAM" id="MobiDB-lite"/>
    </source>
</evidence>
<name>A0A8T0NL22_PANVG</name>
<comment type="caution">
    <text evidence="2">The sequence shown here is derived from an EMBL/GenBank/DDBJ whole genome shotgun (WGS) entry which is preliminary data.</text>
</comment>